<evidence type="ECO:0000256" key="3">
    <source>
        <dbReference type="ARBA" id="ARBA00022833"/>
    </source>
</evidence>
<keyword evidence="2 4" id="KW-0863">Zinc-finger</keyword>
<accession>A0A8H6Z4F3</accession>
<dbReference type="Pfam" id="PF01753">
    <property type="entry name" value="zf-MYND"/>
    <property type="match status" value="1"/>
</dbReference>
<keyword evidence="1" id="KW-0479">Metal-binding</keyword>
<evidence type="ECO:0000256" key="1">
    <source>
        <dbReference type="ARBA" id="ARBA00022723"/>
    </source>
</evidence>
<keyword evidence="3" id="KW-0862">Zinc</keyword>
<dbReference type="OrthoDB" id="3071625at2759"/>
<evidence type="ECO:0000256" key="4">
    <source>
        <dbReference type="PROSITE-ProRule" id="PRU00134"/>
    </source>
</evidence>
<reference evidence="6" key="1">
    <citation type="submission" date="2020-05" db="EMBL/GenBank/DDBJ databases">
        <title>Mycena genomes resolve the evolution of fungal bioluminescence.</title>
        <authorList>
            <person name="Tsai I.J."/>
        </authorList>
    </citation>
    <scope>NUCLEOTIDE SEQUENCE</scope>
    <source>
        <strain evidence="6">CCC161011</strain>
    </source>
</reference>
<proteinExistence type="predicted"/>
<dbReference type="EMBL" id="JACAZI010000001">
    <property type="protein sequence ID" value="KAF7372375.1"/>
    <property type="molecule type" value="Genomic_DNA"/>
</dbReference>
<dbReference type="Proteomes" id="UP000620124">
    <property type="component" value="Unassembled WGS sequence"/>
</dbReference>
<feature type="domain" description="MYND-type" evidence="5">
    <location>
        <begin position="76"/>
        <end position="115"/>
    </location>
</feature>
<comment type="caution">
    <text evidence="6">The sequence shown here is derived from an EMBL/GenBank/DDBJ whole genome shotgun (WGS) entry which is preliminary data.</text>
</comment>
<dbReference type="Gene3D" id="6.10.140.2220">
    <property type="match status" value="1"/>
</dbReference>
<gene>
    <name evidence="6" type="ORF">MVEN_00097800</name>
</gene>
<evidence type="ECO:0000256" key="2">
    <source>
        <dbReference type="ARBA" id="ARBA00022771"/>
    </source>
</evidence>
<keyword evidence="7" id="KW-1185">Reference proteome</keyword>
<dbReference type="PROSITE" id="PS50865">
    <property type="entry name" value="ZF_MYND_2"/>
    <property type="match status" value="1"/>
</dbReference>
<dbReference type="AlphaFoldDB" id="A0A8H6Z4F3"/>
<dbReference type="InterPro" id="IPR002893">
    <property type="entry name" value="Znf_MYND"/>
</dbReference>
<name>A0A8H6Z4F3_9AGAR</name>
<sequence>MTTILPASLVYPAVLAEIEYALLRIADITSRKEFQRSAMFQKWQEFTDLAHTRLGILKTFNSRVRPSLKACDNLQCNKIGGKNTFRRCAQCCSVYYCCKACQAFDWRRGGHRELCEWFQMSCLSKYNGFFSP</sequence>
<evidence type="ECO:0000259" key="5">
    <source>
        <dbReference type="PROSITE" id="PS50865"/>
    </source>
</evidence>
<dbReference type="SUPFAM" id="SSF144232">
    <property type="entry name" value="HIT/MYND zinc finger-like"/>
    <property type="match status" value="1"/>
</dbReference>
<evidence type="ECO:0000313" key="6">
    <source>
        <dbReference type="EMBL" id="KAF7372375.1"/>
    </source>
</evidence>
<dbReference type="GO" id="GO:0008270">
    <property type="term" value="F:zinc ion binding"/>
    <property type="evidence" value="ECO:0007669"/>
    <property type="project" value="UniProtKB-KW"/>
</dbReference>
<protein>
    <recommendedName>
        <fullName evidence="5">MYND-type domain-containing protein</fullName>
    </recommendedName>
</protein>
<organism evidence="6 7">
    <name type="scientific">Mycena venus</name>
    <dbReference type="NCBI Taxonomy" id="2733690"/>
    <lineage>
        <taxon>Eukaryota</taxon>
        <taxon>Fungi</taxon>
        <taxon>Dikarya</taxon>
        <taxon>Basidiomycota</taxon>
        <taxon>Agaricomycotina</taxon>
        <taxon>Agaricomycetes</taxon>
        <taxon>Agaricomycetidae</taxon>
        <taxon>Agaricales</taxon>
        <taxon>Marasmiineae</taxon>
        <taxon>Mycenaceae</taxon>
        <taxon>Mycena</taxon>
    </lineage>
</organism>
<evidence type="ECO:0000313" key="7">
    <source>
        <dbReference type="Proteomes" id="UP000620124"/>
    </source>
</evidence>